<dbReference type="InterPro" id="IPR015797">
    <property type="entry name" value="NUDIX_hydrolase-like_dom_sf"/>
</dbReference>
<keyword evidence="4" id="KW-0378">Hydrolase</keyword>
<proteinExistence type="predicted"/>
<dbReference type="Proteomes" id="UP000199820">
    <property type="component" value="Unassembled WGS sequence"/>
</dbReference>
<dbReference type="PANTHER" id="PTHR12992">
    <property type="entry name" value="NUDIX HYDROLASE"/>
    <property type="match status" value="1"/>
</dbReference>
<dbReference type="CDD" id="cd03426">
    <property type="entry name" value="NUDIX_CoAse_Nudt7"/>
    <property type="match status" value="1"/>
</dbReference>
<name>A0A1I0G475_9FIRM</name>
<evidence type="ECO:0000256" key="4">
    <source>
        <dbReference type="ARBA" id="ARBA00022801"/>
    </source>
</evidence>
<dbReference type="Pfam" id="PF00293">
    <property type="entry name" value="NUDIX"/>
    <property type="match status" value="1"/>
</dbReference>
<dbReference type="GO" id="GO:0010945">
    <property type="term" value="F:coenzyme A diphosphatase activity"/>
    <property type="evidence" value="ECO:0007669"/>
    <property type="project" value="InterPro"/>
</dbReference>
<reference evidence="8 9" key="1">
    <citation type="submission" date="2016-10" db="EMBL/GenBank/DDBJ databases">
        <authorList>
            <person name="de Groot N.N."/>
        </authorList>
    </citation>
    <scope>NUCLEOTIDE SEQUENCE [LARGE SCALE GENOMIC DNA]</scope>
    <source>
        <strain evidence="8 9">KH1P1</strain>
    </source>
</reference>
<comment type="cofactor">
    <cofactor evidence="1">
        <name>Mn(2+)</name>
        <dbReference type="ChEBI" id="CHEBI:29035"/>
    </cofactor>
</comment>
<evidence type="ECO:0000259" key="7">
    <source>
        <dbReference type="PROSITE" id="PS51462"/>
    </source>
</evidence>
<feature type="domain" description="Nudix hydrolase" evidence="7">
    <location>
        <begin position="25"/>
        <end position="161"/>
    </location>
</feature>
<dbReference type="PANTHER" id="PTHR12992:SF11">
    <property type="entry name" value="MITOCHONDRIAL COENZYME A DIPHOSPHATASE NUDT8"/>
    <property type="match status" value="1"/>
</dbReference>
<dbReference type="AlphaFoldDB" id="A0A1I0G475"/>
<accession>A0A1I0G475</accession>
<evidence type="ECO:0000313" key="9">
    <source>
        <dbReference type="Proteomes" id="UP000199820"/>
    </source>
</evidence>
<protein>
    <submittedName>
        <fullName evidence="8">ADP-ribose pyrophosphatase YjhB, NUDIX family</fullName>
    </submittedName>
</protein>
<evidence type="ECO:0000313" key="8">
    <source>
        <dbReference type="EMBL" id="SET65430.1"/>
    </source>
</evidence>
<keyword evidence="5" id="KW-0460">Magnesium</keyword>
<dbReference type="PROSITE" id="PS51462">
    <property type="entry name" value="NUDIX"/>
    <property type="match status" value="1"/>
</dbReference>
<comment type="cofactor">
    <cofactor evidence="2">
        <name>Mg(2+)</name>
        <dbReference type="ChEBI" id="CHEBI:18420"/>
    </cofactor>
</comment>
<dbReference type="STRING" id="1526.SAMN02910262_00285"/>
<keyword evidence="3" id="KW-0479">Metal-binding</keyword>
<evidence type="ECO:0000256" key="1">
    <source>
        <dbReference type="ARBA" id="ARBA00001936"/>
    </source>
</evidence>
<dbReference type="eggNOG" id="COG0494">
    <property type="taxonomic scope" value="Bacteria"/>
</dbReference>
<keyword evidence="9" id="KW-1185">Reference proteome</keyword>
<dbReference type="GO" id="GO:0046872">
    <property type="term" value="F:metal ion binding"/>
    <property type="evidence" value="ECO:0007669"/>
    <property type="project" value="UniProtKB-KW"/>
</dbReference>
<dbReference type="EMBL" id="FOIL01000030">
    <property type="protein sequence ID" value="SET65430.1"/>
    <property type="molecule type" value="Genomic_DNA"/>
</dbReference>
<gene>
    <name evidence="8" type="ORF">SAMN04487771_103013</name>
</gene>
<organism evidence="8 9">
    <name type="scientific">[Clostridium] aminophilum</name>
    <dbReference type="NCBI Taxonomy" id="1526"/>
    <lineage>
        <taxon>Bacteria</taxon>
        <taxon>Bacillati</taxon>
        <taxon>Bacillota</taxon>
        <taxon>Clostridia</taxon>
        <taxon>Lachnospirales</taxon>
        <taxon>Lachnospiraceae</taxon>
    </lineage>
</organism>
<keyword evidence="6" id="KW-0464">Manganese</keyword>
<dbReference type="InterPro" id="IPR000086">
    <property type="entry name" value="NUDIX_hydrolase_dom"/>
</dbReference>
<evidence type="ECO:0000256" key="5">
    <source>
        <dbReference type="ARBA" id="ARBA00022842"/>
    </source>
</evidence>
<dbReference type="RefSeq" id="WP_177171208.1">
    <property type="nucleotide sequence ID" value="NZ_FOIL01000030.1"/>
</dbReference>
<dbReference type="Gene3D" id="3.90.79.10">
    <property type="entry name" value="Nucleoside Triphosphate Pyrophosphohydrolase"/>
    <property type="match status" value="1"/>
</dbReference>
<evidence type="ECO:0000256" key="3">
    <source>
        <dbReference type="ARBA" id="ARBA00022723"/>
    </source>
</evidence>
<evidence type="ECO:0000256" key="6">
    <source>
        <dbReference type="ARBA" id="ARBA00023211"/>
    </source>
</evidence>
<evidence type="ECO:0000256" key="2">
    <source>
        <dbReference type="ARBA" id="ARBA00001946"/>
    </source>
</evidence>
<sequence>MTNDITEHMRSAWAGKEPVLLGRGGIHNAAVMIALVKNGEDYDVLFEKRAEDLDRQPGEICFPGGAMEPGETPEEAAVRETMEELLVRREQIRVIAPLNEMVTISGDDIFSFLAVIDDYEGTFSGDEVGEVFRVPLSWLLAQEPLGADVEQTTIPSEDFPYDRIPGGRNYPWRSSHRTIWFYRWEKDGRIYDIWGFTAHMLRAFLKRCHSEIPGANQ</sequence>
<dbReference type="InterPro" id="IPR045121">
    <property type="entry name" value="CoAse"/>
</dbReference>
<dbReference type="SUPFAM" id="SSF55811">
    <property type="entry name" value="Nudix"/>
    <property type="match status" value="1"/>
</dbReference>